<dbReference type="EMBL" id="AUBJ02000001">
    <property type="protein sequence ID" value="MCP2331421.1"/>
    <property type="molecule type" value="Genomic_DNA"/>
</dbReference>
<evidence type="ECO:0000313" key="8">
    <source>
        <dbReference type="EMBL" id="MCP2331421.1"/>
    </source>
</evidence>
<dbReference type="Gene3D" id="3.20.20.330">
    <property type="entry name" value="Homocysteine-binding-like domain"/>
    <property type="match status" value="1"/>
</dbReference>
<feature type="region of interest" description="Disordered" evidence="6">
    <location>
        <begin position="1"/>
        <end position="82"/>
    </location>
</feature>
<dbReference type="SUPFAM" id="SSF82282">
    <property type="entry name" value="Homocysteine S-methyltransferase"/>
    <property type="match status" value="1"/>
</dbReference>
<keyword evidence="1 5" id="KW-0489">Methyltransferase</keyword>
<reference evidence="8 9" key="1">
    <citation type="submission" date="2022-06" db="EMBL/GenBank/DDBJ databases">
        <title>Genomic Encyclopedia of Type Strains, Phase I: the one thousand microbial genomes (KMG-I) project.</title>
        <authorList>
            <person name="Kyrpides N."/>
        </authorList>
    </citation>
    <scope>NUCLEOTIDE SEQUENCE [LARGE SCALE GENOMIC DNA]</scope>
    <source>
        <strain evidence="8 9">DSM 43889</strain>
    </source>
</reference>
<dbReference type="InterPro" id="IPR051486">
    <property type="entry name" value="Hcy_S-methyltransferase"/>
</dbReference>
<organism evidence="8 9">
    <name type="scientific">Actinoalloteichus caeruleus DSM 43889</name>
    <dbReference type="NCBI Taxonomy" id="1120930"/>
    <lineage>
        <taxon>Bacteria</taxon>
        <taxon>Bacillati</taxon>
        <taxon>Actinomycetota</taxon>
        <taxon>Actinomycetes</taxon>
        <taxon>Pseudonocardiales</taxon>
        <taxon>Pseudonocardiaceae</taxon>
        <taxon>Actinoalloteichus</taxon>
        <taxon>Actinoalloteichus cyanogriseus</taxon>
    </lineage>
</organism>
<comment type="cofactor">
    <cofactor evidence="5">
        <name>Zn(2+)</name>
        <dbReference type="ChEBI" id="CHEBI:29105"/>
    </cofactor>
</comment>
<dbReference type="NCBIfam" id="NF007020">
    <property type="entry name" value="PRK09485.1"/>
    <property type="match status" value="1"/>
</dbReference>
<evidence type="ECO:0000256" key="5">
    <source>
        <dbReference type="PROSITE-ProRule" id="PRU00333"/>
    </source>
</evidence>
<protein>
    <submittedName>
        <fullName evidence="8">Homocysteine S-methyltransferase</fullName>
    </submittedName>
</protein>
<dbReference type="PANTHER" id="PTHR46015:SF1">
    <property type="entry name" value="HOMOCYSTEINE S-METHYLTRANSFERASE-LIKE ISOFORM 1"/>
    <property type="match status" value="1"/>
</dbReference>
<evidence type="ECO:0000256" key="1">
    <source>
        <dbReference type="ARBA" id="ARBA00022603"/>
    </source>
</evidence>
<feature type="domain" description="Hcy-binding" evidence="7">
    <location>
        <begin position="66"/>
        <end position="366"/>
    </location>
</feature>
<keyword evidence="4 5" id="KW-0862">Zinc</keyword>
<evidence type="ECO:0000256" key="3">
    <source>
        <dbReference type="ARBA" id="ARBA00022723"/>
    </source>
</evidence>
<gene>
    <name evidence="8" type="ORF">G443_001691</name>
</gene>
<dbReference type="PANTHER" id="PTHR46015">
    <property type="entry name" value="ZGC:172121"/>
    <property type="match status" value="1"/>
</dbReference>
<proteinExistence type="predicted"/>
<evidence type="ECO:0000256" key="4">
    <source>
        <dbReference type="ARBA" id="ARBA00022833"/>
    </source>
</evidence>
<dbReference type="Pfam" id="PF02574">
    <property type="entry name" value="S-methyl_trans"/>
    <property type="match status" value="1"/>
</dbReference>
<feature type="binding site" evidence="5">
    <location>
        <position position="288"/>
    </location>
    <ligand>
        <name>Zn(2+)</name>
        <dbReference type="ChEBI" id="CHEBI:29105"/>
    </ligand>
</feature>
<sequence length="374" mass="37894">MGGRVRREPGGGGHRRAGGGWGGSCAAERSAGGPAQAGTLRSHLDTVGVQGGADGSTAARPWHSGAMTPAAPDLTTPLPLDGGLATELERAGLDLSGGLWSARVLAERPEAVARAHLAFYLAGARVATTATYQASFPGLAACGVDRRDAEGVLRRGVAVARDAADRAVGRGVPPGLLVAASVGPYGAYLADGSEYRGRYGVSRASLREFHRPRLAVLAEAGADLLACETVPDVEEAEVLLDELAALGGPPAWLSYTVRDGRTSAGQDLHEAFALVRERPEVLAVGVNCVSPVGLAEVVRLAASASGKPVVAYPNSGEEWDAGSASWRGPAVFDAGEVRSWVAAGARLVGGCCRVGPAGVAKVAAALAGPAGHRP</sequence>
<name>A0ABT1JI24_ACTCY</name>
<dbReference type="InterPro" id="IPR003726">
    <property type="entry name" value="HCY_dom"/>
</dbReference>
<feature type="binding site" evidence="5">
    <location>
        <position position="352"/>
    </location>
    <ligand>
        <name>Zn(2+)</name>
        <dbReference type="ChEBI" id="CHEBI:29105"/>
    </ligand>
</feature>
<keyword evidence="9" id="KW-1185">Reference proteome</keyword>
<dbReference type="InterPro" id="IPR036589">
    <property type="entry name" value="HCY_dom_sf"/>
</dbReference>
<accession>A0ABT1JI24</accession>
<evidence type="ECO:0000256" key="2">
    <source>
        <dbReference type="ARBA" id="ARBA00022679"/>
    </source>
</evidence>
<evidence type="ECO:0000256" key="6">
    <source>
        <dbReference type="SAM" id="MobiDB-lite"/>
    </source>
</evidence>
<evidence type="ECO:0000313" key="9">
    <source>
        <dbReference type="Proteomes" id="UP000791080"/>
    </source>
</evidence>
<keyword evidence="3 5" id="KW-0479">Metal-binding</keyword>
<keyword evidence="2 5" id="KW-0808">Transferase</keyword>
<dbReference type="Proteomes" id="UP000791080">
    <property type="component" value="Unassembled WGS sequence"/>
</dbReference>
<comment type="caution">
    <text evidence="8">The sequence shown here is derived from an EMBL/GenBank/DDBJ whole genome shotgun (WGS) entry which is preliminary data.</text>
</comment>
<dbReference type="PROSITE" id="PS50970">
    <property type="entry name" value="HCY"/>
    <property type="match status" value="1"/>
</dbReference>
<feature type="compositionally biased region" description="Low complexity" evidence="6">
    <location>
        <begin position="66"/>
        <end position="82"/>
    </location>
</feature>
<evidence type="ECO:0000259" key="7">
    <source>
        <dbReference type="PROSITE" id="PS50970"/>
    </source>
</evidence>
<feature type="binding site" evidence="5">
    <location>
        <position position="351"/>
    </location>
    <ligand>
        <name>Zn(2+)</name>
        <dbReference type="ChEBI" id="CHEBI:29105"/>
    </ligand>
</feature>